<sequence length="151" mass="15586">MKMSRLAALSAAAIALTLSLSACSPTVSLEPAADANNPGCADVIVRLPDAVDGQESRTTNAQSTAAWGNPATVILRCGIEPVEISTLPCVTANGVDWIVDDSAKPSFRFISFGRTPALEVIVDSENAVGVNALDSLAEAVKSIEPTKECVS</sequence>
<evidence type="ECO:0000313" key="1">
    <source>
        <dbReference type="EMBL" id="CAB4691170.1"/>
    </source>
</evidence>
<dbReference type="AlphaFoldDB" id="A0A6J6NWI1"/>
<organism evidence="1">
    <name type="scientific">freshwater metagenome</name>
    <dbReference type="NCBI Taxonomy" id="449393"/>
    <lineage>
        <taxon>unclassified sequences</taxon>
        <taxon>metagenomes</taxon>
        <taxon>ecological metagenomes</taxon>
    </lineage>
</organism>
<accession>A0A6J6NWI1</accession>
<gene>
    <name evidence="1" type="ORF">UFOPK2370_00970</name>
</gene>
<reference evidence="1" key="1">
    <citation type="submission" date="2020-05" db="EMBL/GenBank/DDBJ databases">
        <authorList>
            <person name="Chiriac C."/>
            <person name="Salcher M."/>
            <person name="Ghai R."/>
            <person name="Kavagutti S V."/>
        </authorList>
    </citation>
    <scope>NUCLEOTIDE SEQUENCE</scope>
</reference>
<dbReference type="InterPro" id="IPR021903">
    <property type="entry name" value="DUF3515"/>
</dbReference>
<proteinExistence type="predicted"/>
<dbReference type="Pfam" id="PF12028">
    <property type="entry name" value="DUF3515"/>
    <property type="match status" value="1"/>
</dbReference>
<protein>
    <submittedName>
        <fullName evidence="1">Unannotated protein</fullName>
    </submittedName>
</protein>
<dbReference type="PROSITE" id="PS51257">
    <property type="entry name" value="PROKAR_LIPOPROTEIN"/>
    <property type="match status" value="1"/>
</dbReference>
<name>A0A6J6NWI1_9ZZZZ</name>
<dbReference type="EMBL" id="CAEZXK010000028">
    <property type="protein sequence ID" value="CAB4691170.1"/>
    <property type="molecule type" value="Genomic_DNA"/>
</dbReference>